<evidence type="ECO:0000313" key="2">
    <source>
        <dbReference type="EMBL" id="MBQ0961075.1"/>
    </source>
</evidence>
<dbReference type="EMBL" id="JAGQDE010000022">
    <property type="protein sequence ID" value="MBQ0961075.1"/>
    <property type="molecule type" value="Genomic_DNA"/>
</dbReference>
<gene>
    <name evidence="2" type="ORF">KAK06_19120</name>
</gene>
<comment type="caution">
    <text evidence="2">The sequence shown here is derived from an EMBL/GenBank/DDBJ whole genome shotgun (WGS) entry which is preliminary data.</text>
</comment>
<proteinExistence type="predicted"/>
<keyword evidence="1" id="KW-0732">Signal</keyword>
<dbReference type="AlphaFoldDB" id="A0A940YXM9"/>
<sequence length="100" mass="10728">MKLINPALAQCLVVFMASATAMAGDHRAPAHAPQPQTQPQPDSAGWLVVPVVTSPGDAAHGWRYFSQARDHRAVVISPTGEYFYSRGEGLRRVFKAGAAL</sequence>
<feature type="signal peptide" evidence="1">
    <location>
        <begin position="1"/>
        <end position="23"/>
    </location>
</feature>
<reference evidence="2" key="1">
    <citation type="submission" date="2021-04" db="EMBL/GenBank/DDBJ databases">
        <title>The genome sequence of Ideonella sp. 4Y11.</title>
        <authorList>
            <person name="Liu Y."/>
        </authorList>
    </citation>
    <scope>NUCLEOTIDE SEQUENCE</scope>
    <source>
        <strain evidence="2">4Y11</strain>
    </source>
</reference>
<feature type="chain" id="PRO_5037946355" evidence="1">
    <location>
        <begin position="24"/>
        <end position="100"/>
    </location>
</feature>
<accession>A0A940YXM9</accession>
<name>A0A940YXM9_9BURK</name>
<keyword evidence="3" id="KW-1185">Reference proteome</keyword>
<evidence type="ECO:0000256" key="1">
    <source>
        <dbReference type="SAM" id="SignalP"/>
    </source>
</evidence>
<evidence type="ECO:0000313" key="3">
    <source>
        <dbReference type="Proteomes" id="UP000678374"/>
    </source>
</evidence>
<organism evidence="2 3">
    <name type="scientific">Ideonella aquatica</name>
    <dbReference type="NCBI Taxonomy" id="2824119"/>
    <lineage>
        <taxon>Bacteria</taxon>
        <taxon>Pseudomonadati</taxon>
        <taxon>Pseudomonadota</taxon>
        <taxon>Betaproteobacteria</taxon>
        <taxon>Burkholderiales</taxon>
        <taxon>Sphaerotilaceae</taxon>
        <taxon>Ideonella</taxon>
    </lineage>
</organism>
<dbReference type="RefSeq" id="WP_210803749.1">
    <property type="nucleotide sequence ID" value="NZ_JAGQDE010000022.1"/>
</dbReference>
<dbReference type="Proteomes" id="UP000678374">
    <property type="component" value="Unassembled WGS sequence"/>
</dbReference>
<protein>
    <submittedName>
        <fullName evidence="2">Uncharacterized protein</fullName>
    </submittedName>
</protein>